<dbReference type="InterPro" id="IPR045864">
    <property type="entry name" value="aa-tRNA-synth_II/BPL/LPL"/>
</dbReference>
<dbReference type="GO" id="GO:0004077">
    <property type="term" value="F:biotin--[biotin carboxyl-carrier protein] ligase activity"/>
    <property type="evidence" value="ECO:0007669"/>
    <property type="project" value="UniProtKB-EC"/>
</dbReference>
<name>A0A511YWL9_9CELL</name>
<dbReference type="EC" id="6.3.4.15" evidence="5"/>
<keyword evidence="3" id="KW-0067">ATP-binding</keyword>
<dbReference type="NCBIfam" id="TIGR00121">
    <property type="entry name" value="birA_ligase"/>
    <property type="match status" value="1"/>
</dbReference>
<dbReference type="RefSeq" id="WP_034248316.1">
    <property type="nucleotide sequence ID" value="NZ_BJYK01000002.1"/>
</dbReference>
<dbReference type="PANTHER" id="PTHR12835:SF5">
    <property type="entry name" value="BIOTIN--PROTEIN LIGASE"/>
    <property type="match status" value="1"/>
</dbReference>
<dbReference type="InterPro" id="IPR003142">
    <property type="entry name" value="BPL_C"/>
</dbReference>
<dbReference type="Pfam" id="PF02237">
    <property type="entry name" value="BPL_C"/>
    <property type="match status" value="1"/>
</dbReference>
<dbReference type="InterPro" id="IPR004143">
    <property type="entry name" value="BPL_LPL_catalytic"/>
</dbReference>
<dbReference type="Proteomes" id="UP000321484">
    <property type="component" value="Unassembled WGS sequence"/>
</dbReference>
<dbReference type="Gene3D" id="3.30.930.10">
    <property type="entry name" value="Bira Bifunctional Protein, Domain 2"/>
    <property type="match status" value="1"/>
</dbReference>
<comment type="caution">
    <text evidence="7">The sequence shown here is derived from an EMBL/GenBank/DDBJ whole genome shotgun (WGS) entry which is preliminary data.</text>
</comment>
<dbReference type="InterPro" id="IPR008988">
    <property type="entry name" value="Transcriptional_repressor_C"/>
</dbReference>
<evidence type="ECO:0000256" key="4">
    <source>
        <dbReference type="ARBA" id="ARBA00023267"/>
    </source>
</evidence>
<evidence type="ECO:0000256" key="2">
    <source>
        <dbReference type="ARBA" id="ARBA00022741"/>
    </source>
</evidence>
<evidence type="ECO:0000313" key="7">
    <source>
        <dbReference type="EMBL" id="GEN79582.1"/>
    </source>
</evidence>
<dbReference type="Pfam" id="PF03099">
    <property type="entry name" value="BPL_LplA_LipB"/>
    <property type="match status" value="1"/>
</dbReference>
<dbReference type="Gene3D" id="2.30.30.100">
    <property type="match status" value="1"/>
</dbReference>
<evidence type="ECO:0000256" key="1">
    <source>
        <dbReference type="ARBA" id="ARBA00022598"/>
    </source>
</evidence>
<keyword evidence="2" id="KW-0547">Nucleotide-binding</keyword>
<dbReference type="InterPro" id="IPR004408">
    <property type="entry name" value="Biotin_CoA_COase_ligase"/>
</dbReference>
<dbReference type="SUPFAM" id="SSF50037">
    <property type="entry name" value="C-terminal domain of transcriptional repressors"/>
    <property type="match status" value="1"/>
</dbReference>
<accession>A0A511YWL9</accession>
<keyword evidence="1 7" id="KW-0436">Ligase</keyword>
<proteinExistence type="predicted"/>
<dbReference type="GO" id="GO:0005524">
    <property type="term" value="F:ATP binding"/>
    <property type="evidence" value="ECO:0007669"/>
    <property type="project" value="UniProtKB-KW"/>
</dbReference>
<evidence type="ECO:0000256" key="5">
    <source>
        <dbReference type="ARBA" id="ARBA00024227"/>
    </source>
</evidence>
<dbReference type="EMBL" id="BJYK01000002">
    <property type="protein sequence ID" value="GEN79582.1"/>
    <property type="molecule type" value="Genomic_DNA"/>
</dbReference>
<organism evidence="7 8">
    <name type="scientific">Actinotalea fermentans</name>
    <dbReference type="NCBI Taxonomy" id="43671"/>
    <lineage>
        <taxon>Bacteria</taxon>
        <taxon>Bacillati</taxon>
        <taxon>Actinomycetota</taxon>
        <taxon>Actinomycetes</taxon>
        <taxon>Micrococcales</taxon>
        <taxon>Cellulomonadaceae</taxon>
        <taxon>Actinotalea</taxon>
    </lineage>
</organism>
<keyword evidence="8" id="KW-1185">Reference proteome</keyword>
<dbReference type="PROSITE" id="PS51733">
    <property type="entry name" value="BPL_LPL_CATALYTIC"/>
    <property type="match status" value="1"/>
</dbReference>
<evidence type="ECO:0000313" key="8">
    <source>
        <dbReference type="Proteomes" id="UP000321484"/>
    </source>
</evidence>
<reference evidence="7 8" key="1">
    <citation type="submission" date="2019-07" db="EMBL/GenBank/DDBJ databases">
        <title>Whole genome shotgun sequence of Actinotalea fermentans NBRC 105374.</title>
        <authorList>
            <person name="Hosoyama A."/>
            <person name="Uohara A."/>
            <person name="Ohji S."/>
            <person name="Ichikawa N."/>
        </authorList>
    </citation>
    <scope>NUCLEOTIDE SEQUENCE [LARGE SCALE GENOMIC DNA]</scope>
    <source>
        <strain evidence="7 8">NBRC 105374</strain>
    </source>
</reference>
<feature type="domain" description="BPL/LPL catalytic" evidence="6">
    <location>
        <begin position="23"/>
        <end position="208"/>
    </location>
</feature>
<dbReference type="GO" id="GO:0005737">
    <property type="term" value="C:cytoplasm"/>
    <property type="evidence" value="ECO:0007669"/>
    <property type="project" value="TreeGrafter"/>
</dbReference>
<evidence type="ECO:0000259" key="6">
    <source>
        <dbReference type="PROSITE" id="PS51733"/>
    </source>
</evidence>
<evidence type="ECO:0000256" key="3">
    <source>
        <dbReference type="ARBA" id="ARBA00022840"/>
    </source>
</evidence>
<protein>
    <recommendedName>
        <fullName evidence="5">biotin--[biotin carboxyl-carrier protein] ligase</fullName>
        <ecNumber evidence="5">6.3.4.15</ecNumber>
    </recommendedName>
</protein>
<dbReference type="SUPFAM" id="SSF55681">
    <property type="entry name" value="Class II aaRS and biotin synthetases"/>
    <property type="match status" value="1"/>
</dbReference>
<sequence length="279" mass="28112">MSQLTEGVVSAALAAGGLGGRLSSVRVVPQAGSTSTDLVAAARAGAPDRSVLVADHQSAGRGRAGRTWQTPPGTALTFSVLLRPPVPTHAWGWLPLMGGLAVVRALAGIGVEALLKWPNDVLLPDVGDELAGWGRDRKVAGVLGDVTADESGVPTAAVLGIGINVGLGREDLPVPSATSLAVEGVDVERADLLARVLTTLLDLDDAWRAAGGDAVEADIAAECAAVCATLGAPVRVLRPGGDVLEGRAVSLGDDGALRVADASGHVHAVLAGDVERLRS</sequence>
<gene>
    <name evidence="7" type="ORF">AFE02nite_13160</name>
</gene>
<dbReference type="CDD" id="cd16442">
    <property type="entry name" value="BPL"/>
    <property type="match status" value="1"/>
</dbReference>
<dbReference type="PANTHER" id="PTHR12835">
    <property type="entry name" value="BIOTIN PROTEIN LIGASE"/>
    <property type="match status" value="1"/>
</dbReference>
<keyword evidence="4" id="KW-0092">Biotin</keyword>
<dbReference type="AlphaFoldDB" id="A0A511YWL9"/>